<protein>
    <submittedName>
        <fullName evidence="2">Uncharacterized protein</fullName>
    </submittedName>
</protein>
<evidence type="ECO:0000256" key="1">
    <source>
        <dbReference type="SAM" id="MobiDB-lite"/>
    </source>
</evidence>
<organism evidence="2">
    <name type="scientific">Solanum lycopersicum</name>
    <name type="common">Tomato</name>
    <name type="synonym">Lycopersicon esculentum</name>
    <dbReference type="NCBI Taxonomy" id="4081"/>
    <lineage>
        <taxon>Eukaryota</taxon>
        <taxon>Viridiplantae</taxon>
        <taxon>Streptophyta</taxon>
        <taxon>Embryophyta</taxon>
        <taxon>Tracheophyta</taxon>
        <taxon>Spermatophyta</taxon>
        <taxon>Magnoliopsida</taxon>
        <taxon>eudicotyledons</taxon>
        <taxon>Gunneridae</taxon>
        <taxon>Pentapetalae</taxon>
        <taxon>asterids</taxon>
        <taxon>lamiids</taxon>
        <taxon>Solanales</taxon>
        <taxon>Solanaceae</taxon>
        <taxon>Solanoideae</taxon>
        <taxon>Solaneae</taxon>
        <taxon>Solanum</taxon>
        <taxon>Solanum subgen. Lycopersicon</taxon>
    </lineage>
</organism>
<reference evidence="2" key="2">
    <citation type="submission" date="2019-01" db="UniProtKB">
        <authorList>
            <consortium name="EnsemblPlants"/>
        </authorList>
    </citation>
    <scope>IDENTIFICATION</scope>
    <source>
        <strain evidence="2">cv. Heinz 1706</strain>
    </source>
</reference>
<evidence type="ECO:0000313" key="2">
    <source>
        <dbReference type="EnsemblPlants" id="Solyc06g068215.1.1"/>
    </source>
</evidence>
<accession>A0A3Q7GWT2</accession>
<reference evidence="2" key="1">
    <citation type="journal article" date="2012" name="Nature">
        <title>The tomato genome sequence provides insights into fleshy fruit evolution.</title>
        <authorList>
            <consortium name="Tomato Genome Consortium"/>
        </authorList>
    </citation>
    <scope>NUCLEOTIDE SEQUENCE [LARGE SCALE GENOMIC DNA]</scope>
    <source>
        <strain evidence="2">cv. Heinz 1706</strain>
    </source>
</reference>
<dbReference type="EnsemblPlants" id="Solyc06g068215.1.1">
    <property type="protein sequence ID" value="Solyc06g068215.1.1"/>
    <property type="gene ID" value="Solyc06g068215.1"/>
</dbReference>
<proteinExistence type="predicted"/>
<dbReference type="AlphaFoldDB" id="A0A3Q7GWT2"/>
<sequence length="71" mass="8048">GKPKSILWFFGFPAFERLHQSIAAAVAAIWVLHRRNWSFSPASSPSLSLGERKNQSQDSLKCKVQDFKSKE</sequence>
<feature type="region of interest" description="Disordered" evidence="1">
    <location>
        <begin position="41"/>
        <end position="71"/>
    </location>
</feature>
<dbReference type="Proteomes" id="UP000004994">
    <property type="component" value="Chromosome 6"/>
</dbReference>
<dbReference type="InParanoid" id="A0A3Q7GWT2"/>
<evidence type="ECO:0000313" key="3">
    <source>
        <dbReference type="Proteomes" id="UP000004994"/>
    </source>
</evidence>
<keyword evidence="3" id="KW-1185">Reference proteome</keyword>
<name>A0A3Q7GWT2_SOLLC</name>
<feature type="compositionally biased region" description="Basic and acidic residues" evidence="1">
    <location>
        <begin position="50"/>
        <end position="71"/>
    </location>
</feature>
<dbReference type="Gramene" id="Solyc06g068215.1.1">
    <property type="protein sequence ID" value="Solyc06g068215.1.1"/>
    <property type="gene ID" value="Solyc06g068215.1"/>
</dbReference>